<dbReference type="InterPro" id="IPR002816">
    <property type="entry name" value="TraB/PrgY/GumN_fam"/>
</dbReference>
<comment type="caution">
    <text evidence="2">The sequence shown here is derived from an EMBL/GenBank/DDBJ whole genome shotgun (WGS) entry which is preliminary data.</text>
</comment>
<dbReference type="CDD" id="cd14789">
    <property type="entry name" value="Tiki"/>
    <property type="match status" value="1"/>
</dbReference>
<protein>
    <submittedName>
        <fullName evidence="2">Possible ligase</fullName>
    </submittedName>
</protein>
<evidence type="ECO:0000256" key="1">
    <source>
        <dbReference type="SAM" id="SignalP"/>
    </source>
</evidence>
<evidence type="ECO:0000313" key="3">
    <source>
        <dbReference type="Proteomes" id="UP000029223"/>
    </source>
</evidence>
<dbReference type="PANTHER" id="PTHR40590">
    <property type="entry name" value="CYTOPLASMIC PROTEIN-RELATED"/>
    <property type="match status" value="1"/>
</dbReference>
<keyword evidence="3" id="KW-1185">Reference proteome</keyword>
<reference evidence="3" key="1">
    <citation type="submission" date="2014-09" db="EMBL/GenBank/DDBJ databases">
        <title>Vibrio variabilis JCM 19239. (C206) whole genome shotgun sequence.</title>
        <authorList>
            <person name="Sawabe T."/>
            <person name="Meirelles P."/>
            <person name="Nakanishi M."/>
            <person name="Sayaka M."/>
            <person name="Hattori M."/>
            <person name="Ohkuma M."/>
        </authorList>
    </citation>
    <scope>NUCLEOTIDE SEQUENCE [LARGE SCALE GENOMIC DNA]</scope>
    <source>
        <strain evidence="3">JCM 19239</strain>
    </source>
</reference>
<feature type="chain" id="PRO_5045275509" evidence="1">
    <location>
        <begin position="27"/>
        <end position="212"/>
    </location>
</feature>
<keyword evidence="1" id="KW-0732">Signal</keyword>
<dbReference type="GO" id="GO:0016874">
    <property type="term" value="F:ligase activity"/>
    <property type="evidence" value="ECO:0007669"/>
    <property type="project" value="UniProtKB-KW"/>
</dbReference>
<dbReference type="Pfam" id="PF01963">
    <property type="entry name" value="TraB_PrgY_gumN"/>
    <property type="match status" value="1"/>
</dbReference>
<dbReference type="EMBL" id="BBMS01000023">
    <property type="protein sequence ID" value="GAL26906.1"/>
    <property type="molecule type" value="Genomic_DNA"/>
</dbReference>
<keyword evidence="2" id="KW-0436">Ligase</keyword>
<sequence>MRKFINTCVTFGLSLLLASFTSHLSAQPLLWKAEVPNQTLYLMGTVHLGSPEISTMSKPVLNALNQADALIVEAKLDEPITFPDSNSQPTTRSSLSPDEINQLESIASVTKLSAKQLLSLPPWQVALTLQQWQFASLGFKAEYGVEAQLMAWAEVNNLSTLGLESLQFQIDLIAKQPDNGLDMLKQTMNEWANSQTSIRCLIDSCKPVMKII</sequence>
<organism evidence="2 3">
    <name type="scientific">Vibrio variabilis</name>
    <dbReference type="NCBI Taxonomy" id="990271"/>
    <lineage>
        <taxon>Bacteria</taxon>
        <taxon>Pseudomonadati</taxon>
        <taxon>Pseudomonadota</taxon>
        <taxon>Gammaproteobacteria</taxon>
        <taxon>Vibrionales</taxon>
        <taxon>Vibrionaceae</taxon>
        <taxon>Vibrio</taxon>
    </lineage>
</organism>
<name>A0ABQ0JDU5_9VIBR</name>
<dbReference type="PANTHER" id="PTHR40590:SF1">
    <property type="entry name" value="CYTOPLASMIC PROTEIN"/>
    <property type="match status" value="1"/>
</dbReference>
<proteinExistence type="predicted"/>
<feature type="signal peptide" evidence="1">
    <location>
        <begin position="1"/>
        <end position="26"/>
    </location>
</feature>
<dbReference type="Proteomes" id="UP000029223">
    <property type="component" value="Unassembled WGS sequence"/>
</dbReference>
<dbReference type="InterPro" id="IPR047111">
    <property type="entry name" value="YbaP-like"/>
</dbReference>
<reference evidence="3" key="2">
    <citation type="submission" date="2014-09" db="EMBL/GenBank/DDBJ databases">
        <authorList>
            <consortium name="NBRP consortium"/>
            <person name="Sawabe T."/>
            <person name="Meirelles P."/>
            <person name="Nakanishi M."/>
            <person name="Sayaka M."/>
            <person name="Hattori M."/>
            <person name="Ohkuma M."/>
        </authorList>
    </citation>
    <scope>NUCLEOTIDE SEQUENCE [LARGE SCALE GENOMIC DNA]</scope>
    <source>
        <strain evidence="3">JCM 19239</strain>
    </source>
</reference>
<gene>
    <name evidence="2" type="ORF">JCM19239_7456</name>
</gene>
<evidence type="ECO:0000313" key="2">
    <source>
        <dbReference type="EMBL" id="GAL26906.1"/>
    </source>
</evidence>
<accession>A0ABQ0JDU5</accession>